<sequence>MLAIHYYLLFDGPDEPWQYTKTLYNESSTFWYQTLQDCLSFLN</sequence>
<accession>A0A2P2QS91</accession>
<organism evidence="1">
    <name type="scientific">Rhizophora mucronata</name>
    <name type="common">Asiatic mangrove</name>
    <dbReference type="NCBI Taxonomy" id="61149"/>
    <lineage>
        <taxon>Eukaryota</taxon>
        <taxon>Viridiplantae</taxon>
        <taxon>Streptophyta</taxon>
        <taxon>Embryophyta</taxon>
        <taxon>Tracheophyta</taxon>
        <taxon>Spermatophyta</taxon>
        <taxon>Magnoliopsida</taxon>
        <taxon>eudicotyledons</taxon>
        <taxon>Gunneridae</taxon>
        <taxon>Pentapetalae</taxon>
        <taxon>rosids</taxon>
        <taxon>fabids</taxon>
        <taxon>Malpighiales</taxon>
        <taxon>Rhizophoraceae</taxon>
        <taxon>Rhizophora</taxon>
    </lineage>
</organism>
<reference evidence="1" key="1">
    <citation type="submission" date="2018-02" db="EMBL/GenBank/DDBJ databases">
        <title>Rhizophora mucronata_Transcriptome.</title>
        <authorList>
            <person name="Meera S.P."/>
            <person name="Sreeshan A."/>
            <person name="Augustine A."/>
        </authorList>
    </citation>
    <scope>NUCLEOTIDE SEQUENCE</scope>
    <source>
        <tissue evidence="1">Leaf</tissue>
    </source>
</reference>
<dbReference type="AlphaFoldDB" id="A0A2P2QS91"/>
<proteinExistence type="predicted"/>
<name>A0A2P2QS91_RHIMU</name>
<evidence type="ECO:0000313" key="1">
    <source>
        <dbReference type="EMBL" id="MBX69876.1"/>
    </source>
</evidence>
<dbReference type="EMBL" id="GGEC01089392">
    <property type="protein sequence ID" value="MBX69876.1"/>
    <property type="molecule type" value="Transcribed_RNA"/>
</dbReference>
<protein>
    <submittedName>
        <fullName evidence="1">Uncharacterized protein</fullName>
    </submittedName>
</protein>